<keyword evidence="2" id="KW-1185">Reference proteome</keyword>
<sequence>ATLSLFSTDIEAILLSQPHLLLSGSQGQREATETLSGLQAPLVKHILIEGDNAGDNQKRVVRIPLGSACATQPFLVTVQAEGVSTQLASHSCCSLSTVVTEVCIFI</sequence>
<organism evidence="1 2">
    <name type="scientific">Kipferlia bialata</name>
    <dbReference type="NCBI Taxonomy" id="797122"/>
    <lineage>
        <taxon>Eukaryota</taxon>
        <taxon>Metamonada</taxon>
        <taxon>Carpediemonas-like organisms</taxon>
        <taxon>Kipferlia</taxon>
    </lineage>
</organism>
<dbReference type="AlphaFoldDB" id="A0A9K3D975"/>
<evidence type="ECO:0000313" key="1">
    <source>
        <dbReference type="EMBL" id="GIQ90695.1"/>
    </source>
</evidence>
<evidence type="ECO:0000313" key="2">
    <source>
        <dbReference type="Proteomes" id="UP000265618"/>
    </source>
</evidence>
<protein>
    <submittedName>
        <fullName evidence="1">Uncharacterized protein</fullName>
    </submittedName>
</protein>
<accession>A0A9K3D975</accession>
<proteinExistence type="predicted"/>
<name>A0A9K3D975_9EUKA</name>
<feature type="non-terminal residue" evidence="1">
    <location>
        <position position="1"/>
    </location>
</feature>
<reference evidence="1 2" key="1">
    <citation type="journal article" date="2018" name="PLoS ONE">
        <title>The draft genome of Kipferlia bialata reveals reductive genome evolution in fornicate parasites.</title>
        <authorList>
            <person name="Tanifuji G."/>
            <person name="Takabayashi S."/>
            <person name="Kume K."/>
            <person name="Takagi M."/>
            <person name="Nakayama T."/>
            <person name="Kamikawa R."/>
            <person name="Inagaki Y."/>
            <person name="Hashimoto T."/>
        </authorList>
    </citation>
    <scope>NUCLEOTIDE SEQUENCE [LARGE SCALE GENOMIC DNA]</scope>
    <source>
        <strain evidence="1">NY0173</strain>
    </source>
</reference>
<dbReference type="EMBL" id="BDIP01006532">
    <property type="protein sequence ID" value="GIQ90695.1"/>
    <property type="molecule type" value="Genomic_DNA"/>
</dbReference>
<comment type="caution">
    <text evidence="1">The sequence shown here is derived from an EMBL/GenBank/DDBJ whole genome shotgun (WGS) entry which is preliminary data.</text>
</comment>
<dbReference type="Proteomes" id="UP000265618">
    <property type="component" value="Unassembled WGS sequence"/>
</dbReference>
<gene>
    <name evidence="1" type="ORF">KIPB_013582</name>
</gene>